<dbReference type="Pfam" id="PF00078">
    <property type="entry name" value="RVT_1"/>
    <property type="match status" value="1"/>
</dbReference>
<organism evidence="2 3">
    <name type="scientific">Stichopus japonicus</name>
    <name type="common">Sea cucumber</name>
    <dbReference type="NCBI Taxonomy" id="307972"/>
    <lineage>
        <taxon>Eukaryota</taxon>
        <taxon>Metazoa</taxon>
        <taxon>Echinodermata</taxon>
        <taxon>Eleutherozoa</taxon>
        <taxon>Echinozoa</taxon>
        <taxon>Holothuroidea</taxon>
        <taxon>Aspidochirotacea</taxon>
        <taxon>Aspidochirotida</taxon>
        <taxon>Stichopodidae</taxon>
        <taxon>Apostichopus</taxon>
    </lineage>
</organism>
<dbReference type="PROSITE" id="PS50878">
    <property type="entry name" value="RT_POL"/>
    <property type="match status" value="1"/>
</dbReference>
<dbReference type="Gene3D" id="3.10.10.10">
    <property type="entry name" value="HIV Type 1 Reverse Transcriptase, subunit A, domain 1"/>
    <property type="match status" value="1"/>
</dbReference>
<dbReference type="EMBL" id="MRZV01000597">
    <property type="protein sequence ID" value="PIK47188.1"/>
    <property type="molecule type" value="Genomic_DNA"/>
</dbReference>
<sequence>MRSPNKVIRRERHITPTVDDLFHDINGATIFSKLDLNAGYHQIELDEASRFITTFSTHVGLRRYKRLNFGISSATKIFQNIIKQVLHGISGVINFSDDILVYGPSQSDHDKSLEAVFKRLSEHNLTINKEKCTFYKHALEFYDYVFSRQGISADPKKKRPNRMHLQLRTRHMHAVFSA</sequence>
<dbReference type="PANTHER" id="PTHR37984:SF11">
    <property type="entry name" value="INTEGRASE CATALYTIC DOMAIN-CONTAINING PROTEIN"/>
    <property type="match status" value="1"/>
</dbReference>
<gene>
    <name evidence="2" type="ORF">BSL78_15958</name>
</gene>
<reference evidence="2 3" key="1">
    <citation type="journal article" date="2017" name="PLoS Biol.">
        <title>The sea cucumber genome provides insights into morphological evolution and visceral regeneration.</title>
        <authorList>
            <person name="Zhang X."/>
            <person name="Sun L."/>
            <person name="Yuan J."/>
            <person name="Sun Y."/>
            <person name="Gao Y."/>
            <person name="Zhang L."/>
            <person name="Li S."/>
            <person name="Dai H."/>
            <person name="Hamel J.F."/>
            <person name="Liu C."/>
            <person name="Yu Y."/>
            <person name="Liu S."/>
            <person name="Lin W."/>
            <person name="Guo K."/>
            <person name="Jin S."/>
            <person name="Xu P."/>
            <person name="Storey K.B."/>
            <person name="Huan P."/>
            <person name="Zhang T."/>
            <person name="Zhou Y."/>
            <person name="Zhang J."/>
            <person name="Lin C."/>
            <person name="Li X."/>
            <person name="Xing L."/>
            <person name="Huo D."/>
            <person name="Sun M."/>
            <person name="Wang L."/>
            <person name="Mercier A."/>
            <person name="Li F."/>
            <person name="Yang H."/>
            <person name="Xiang J."/>
        </authorList>
    </citation>
    <scope>NUCLEOTIDE SEQUENCE [LARGE SCALE GENOMIC DNA]</scope>
    <source>
        <strain evidence="2">Shaxun</strain>
        <tissue evidence="2">Muscle</tissue>
    </source>
</reference>
<dbReference type="SUPFAM" id="SSF56672">
    <property type="entry name" value="DNA/RNA polymerases"/>
    <property type="match status" value="1"/>
</dbReference>
<keyword evidence="3" id="KW-1185">Reference proteome</keyword>
<name>A0A2G8KGR5_STIJA</name>
<dbReference type="InterPro" id="IPR050951">
    <property type="entry name" value="Retrovirus_Pol_polyprotein"/>
</dbReference>
<feature type="domain" description="Reverse transcriptase" evidence="1">
    <location>
        <begin position="1"/>
        <end position="146"/>
    </location>
</feature>
<evidence type="ECO:0000259" key="1">
    <source>
        <dbReference type="PROSITE" id="PS50878"/>
    </source>
</evidence>
<dbReference type="AlphaFoldDB" id="A0A2G8KGR5"/>
<evidence type="ECO:0000313" key="2">
    <source>
        <dbReference type="EMBL" id="PIK47188.1"/>
    </source>
</evidence>
<protein>
    <recommendedName>
        <fullName evidence="1">Reverse transcriptase domain-containing protein</fullName>
    </recommendedName>
</protein>
<dbReference type="PANTHER" id="PTHR37984">
    <property type="entry name" value="PROTEIN CBG26694"/>
    <property type="match status" value="1"/>
</dbReference>
<evidence type="ECO:0000313" key="3">
    <source>
        <dbReference type="Proteomes" id="UP000230750"/>
    </source>
</evidence>
<dbReference type="CDD" id="cd01647">
    <property type="entry name" value="RT_LTR"/>
    <property type="match status" value="1"/>
</dbReference>
<dbReference type="InterPro" id="IPR000477">
    <property type="entry name" value="RT_dom"/>
</dbReference>
<comment type="caution">
    <text evidence="2">The sequence shown here is derived from an EMBL/GenBank/DDBJ whole genome shotgun (WGS) entry which is preliminary data.</text>
</comment>
<proteinExistence type="predicted"/>
<dbReference type="InterPro" id="IPR043502">
    <property type="entry name" value="DNA/RNA_pol_sf"/>
</dbReference>
<dbReference type="Gene3D" id="3.30.70.270">
    <property type="match status" value="1"/>
</dbReference>
<dbReference type="InterPro" id="IPR043128">
    <property type="entry name" value="Rev_trsase/Diguanyl_cyclase"/>
</dbReference>
<dbReference type="Proteomes" id="UP000230750">
    <property type="component" value="Unassembled WGS sequence"/>
</dbReference>
<dbReference type="OrthoDB" id="10053045at2759"/>
<accession>A0A2G8KGR5</accession>